<dbReference type="GeneID" id="9815057"/>
<dbReference type="GO" id="GO:0003714">
    <property type="term" value="F:transcription corepressor activity"/>
    <property type="evidence" value="ECO:0007669"/>
    <property type="project" value="TreeGrafter"/>
</dbReference>
<dbReference type="Proteomes" id="UP000483820">
    <property type="component" value="Chromosome V"/>
</dbReference>
<dbReference type="RefSeq" id="XP_053582850.1">
    <property type="nucleotide sequence ID" value="XM_053733937.1"/>
</dbReference>
<dbReference type="GO" id="GO:0005667">
    <property type="term" value="C:transcription regulator complex"/>
    <property type="evidence" value="ECO:0007669"/>
    <property type="project" value="TreeGrafter"/>
</dbReference>
<evidence type="ECO:0000256" key="4">
    <source>
        <dbReference type="SAM" id="MobiDB-lite"/>
    </source>
</evidence>
<protein>
    <recommendedName>
        <fullName evidence="5">ELM2 domain-containing protein</fullName>
    </recommendedName>
</protein>
<keyword evidence="1" id="KW-0805">Transcription regulation</keyword>
<proteinExistence type="predicted"/>
<dbReference type="EMBL" id="WUAV01000005">
    <property type="protein sequence ID" value="KAF1754440.1"/>
    <property type="molecule type" value="Genomic_DNA"/>
</dbReference>
<keyword evidence="2" id="KW-0804">Transcription</keyword>
<evidence type="ECO:0000259" key="5">
    <source>
        <dbReference type="PROSITE" id="PS51156"/>
    </source>
</evidence>
<name>A0A6A5GGZ0_CAERE</name>
<dbReference type="KEGG" id="crq:GCK72_021002"/>
<feature type="domain" description="ELM2" evidence="5">
    <location>
        <begin position="155"/>
        <end position="240"/>
    </location>
</feature>
<feature type="compositionally biased region" description="Polar residues" evidence="4">
    <location>
        <begin position="22"/>
        <end position="33"/>
    </location>
</feature>
<evidence type="ECO:0000256" key="3">
    <source>
        <dbReference type="ARBA" id="ARBA00023242"/>
    </source>
</evidence>
<accession>A0A6A5GGZ0</accession>
<dbReference type="PANTHER" id="PTHR16089">
    <property type="entry name" value="REST COREPRESSOR COREST PROTEIN-RELATED"/>
    <property type="match status" value="1"/>
</dbReference>
<dbReference type="PANTHER" id="PTHR16089:SF42">
    <property type="entry name" value="ELM2 DOMAIN-CONTAINING PROTEIN"/>
    <property type="match status" value="1"/>
</dbReference>
<dbReference type="InterPro" id="IPR000949">
    <property type="entry name" value="ELM2_dom"/>
</dbReference>
<comment type="caution">
    <text evidence="6">The sequence shown here is derived from an EMBL/GenBank/DDBJ whole genome shotgun (WGS) entry which is preliminary data.</text>
</comment>
<gene>
    <name evidence="6" type="ORF">GCK72_021002</name>
</gene>
<evidence type="ECO:0000313" key="7">
    <source>
        <dbReference type="Proteomes" id="UP000483820"/>
    </source>
</evidence>
<organism evidence="6 7">
    <name type="scientific">Caenorhabditis remanei</name>
    <name type="common">Caenorhabditis vulgaris</name>
    <dbReference type="NCBI Taxonomy" id="31234"/>
    <lineage>
        <taxon>Eukaryota</taxon>
        <taxon>Metazoa</taxon>
        <taxon>Ecdysozoa</taxon>
        <taxon>Nematoda</taxon>
        <taxon>Chromadorea</taxon>
        <taxon>Rhabditida</taxon>
        <taxon>Rhabditina</taxon>
        <taxon>Rhabditomorpha</taxon>
        <taxon>Rhabditoidea</taxon>
        <taxon>Rhabditidae</taxon>
        <taxon>Peloderinae</taxon>
        <taxon>Caenorhabditis</taxon>
    </lineage>
</organism>
<keyword evidence="3" id="KW-0539">Nucleus</keyword>
<sequence length="497" mass="57600">MLSESPHPSTPMVSSPPDRENFSPSPNHTVWNLTPTNTSPSNCSTDSGDVEMEQPEGQKKTPNRKSRRLHMEINSDDDELLANYRDGLGVVERGTKIPIGLGHAPFILRKKDSIKVERQKNKLKIDMFPVFNKMGSTSEVVTEKTPSKYLQANSSVNQIGSNHQAVIPSMEENHETGPDREEAMWIPPKEHIDYNICRNGYWRAVWRQFEGQIPFETALQNLMKRGYSFGESLETIDQNLKTLPQKFKPLGENQFKMFEKLMLDENMSRRKLQEKSMKNYHIAEVSKFYHNFKNFYLGADNTEECNCRDPICMDLDFVPRWACSNCTKALRMSLAQGDLCLICQTYQQLTGKSRPASNVVFNDEDFQKIQDWNQMEISEGRTITMAESEKIQEEKVTKRWMRNELTEEEEDMIDIPHRGRWNKLTETEKMKIGGKIVEQLKPHPLPLFKKCQCEDVENVPIRVPSPVRVMMSREMILKSFRKVDVEVKKPAAKRRKM</sequence>
<feature type="compositionally biased region" description="Low complexity" evidence="4">
    <location>
        <begin position="34"/>
        <end position="47"/>
    </location>
</feature>
<dbReference type="InterPro" id="IPR051066">
    <property type="entry name" value="Trans_reg/Corepressor"/>
</dbReference>
<dbReference type="AlphaFoldDB" id="A0A6A5GGZ0"/>
<dbReference type="CTD" id="9815057"/>
<evidence type="ECO:0000313" key="6">
    <source>
        <dbReference type="EMBL" id="KAF1754440.1"/>
    </source>
</evidence>
<feature type="region of interest" description="Disordered" evidence="4">
    <location>
        <begin position="1"/>
        <end position="66"/>
    </location>
</feature>
<dbReference type="PROSITE" id="PS51156">
    <property type="entry name" value="ELM2"/>
    <property type="match status" value="1"/>
</dbReference>
<evidence type="ECO:0000256" key="1">
    <source>
        <dbReference type="ARBA" id="ARBA00023015"/>
    </source>
</evidence>
<dbReference type="GO" id="GO:0006357">
    <property type="term" value="P:regulation of transcription by RNA polymerase II"/>
    <property type="evidence" value="ECO:0007669"/>
    <property type="project" value="TreeGrafter"/>
</dbReference>
<evidence type="ECO:0000256" key="2">
    <source>
        <dbReference type="ARBA" id="ARBA00023163"/>
    </source>
</evidence>
<dbReference type="GO" id="GO:0000118">
    <property type="term" value="C:histone deacetylase complex"/>
    <property type="evidence" value="ECO:0007669"/>
    <property type="project" value="TreeGrafter"/>
</dbReference>
<reference evidence="6 7" key="1">
    <citation type="submission" date="2019-12" db="EMBL/GenBank/DDBJ databases">
        <title>Chromosome-level assembly of the Caenorhabditis remanei genome.</title>
        <authorList>
            <person name="Teterina A.A."/>
            <person name="Willis J.H."/>
            <person name="Phillips P.C."/>
        </authorList>
    </citation>
    <scope>NUCLEOTIDE SEQUENCE [LARGE SCALE GENOMIC DNA]</scope>
    <source>
        <strain evidence="6 7">PX506</strain>
        <tissue evidence="6">Whole organism</tissue>
    </source>
</reference>